<protein>
    <recommendedName>
        <fullName evidence="2">Helicase/UvrB N-terminal domain-containing protein</fullName>
    </recommendedName>
</protein>
<proteinExistence type="predicted"/>
<dbReference type="EMBL" id="LAZR01059351">
    <property type="protein sequence ID" value="KKK67971.1"/>
    <property type="molecule type" value="Genomic_DNA"/>
</dbReference>
<organism evidence="1">
    <name type="scientific">marine sediment metagenome</name>
    <dbReference type="NCBI Taxonomy" id="412755"/>
    <lineage>
        <taxon>unclassified sequences</taxon>
        <taxon>metagenomes</taxon>
        <taxon>ecological metagenomes</taxon>
    </lineage>
</organism>
<reference evidence="1" key="1">
    <citation type="journal article" date="2015" name="Nature">
        <title>Complex archaea that bridge the gap between prokaryotes and eukaryotes.</title>
        <authorList>
            <person name="Spang A."/>
            <person name="Saw J.H."/>
            <person name="Jorgensen S.L."/>
            <person name="Zaremba-Niedzwiedzka K."/>
            <person name="Martijn J."/>
            <person name="Lind A.E."/>
            <person name="van Eijk R."/>
            <person name="Schleper C."/>
            <person name="Guy L."/>
            <person name="Ettema T.J."/>
        </authorList>
    </citation>
    <scope>NUCLEOTIDE SEQUENCE</scope>
</reference>
<feature type="non-terminal residue" evidence="1">
    <location>
        <position position="205"/>
    </location>
</feature>
<name>A0A0F9A732_9ZZZZ</name>
<dbReference type="SUPFAM" id="SSF52540">
    <property type="entry name" value="P-loop containing nucleoside triphosphate hydrolases"/>
    <property type="match status" value="1"/>
</dbReference>
<accession>A0A0F9A732</accession>
<sequence>MQTDDPEFTAAADALIEFYRKYPEIAAEDLLNIKLSSIQKVVLRSMWFSNYVMAIMCRGAGKTFLQAVLAVLKAMLYPGHRVGLIAPTFRQSKLIFDECSRLYQRSPILRDACEKRPTQQSDNCYIRFKSVAGQPGSLVQAIPLGDGTKIRGSRFFTIVLDEFPHIPPEIFNLVIRPMAATVADPMENVDRLARRQILLEKGLIT</sequence>
<evidence type="ECO:0008006" key="2">
    <source>
        <dbReference type="Google" id="ProtNLM"/>
    </source>
</evidence>
<comment type="caution">
    <text evidence="1">The sequence shown here is derived from an EMBL/GenBank/DDBJ whole genome shotgun (WGS) entry which is preliminary data.</text>
</comment>
<dbReference type="AlphaFoldDB" id="A0A0F9A732"/>
<gene>
    <name evidence="1" type="ORF">LCGC14_2948730</name>
</gene>
<dbReference type="Gene3D" id="3.40.50.300">
    <property type="entry name" value="P-loop containing nucleotide triphosphate hydrolases"/>
    <property type="match status" value="1"/>
</dbReference>
<evidence type="ECO:0000313" key="1">
    <source>
        <dbReference type="EMBL" id="KKK67971.1"/>
    </source>
</evidence>
<dbReference type="InterPro" id="IPR027417">
    <property type="entry name" value="P-loop_NTPase"/>
</dbReference>